<evidence type="ECO:0000313" key="2">
    <source>
        <dbReference type="Proteomes" id="UP001220530"/>
    </source>
</evidence>
<keyword evidence="2" id="KW-1185">Reference proteome</keyword>
<organism evidence="1 2">
    <name type="scientific">Devosia algicola</name>
    <dbReference type="NCBI Taxonomy" id="3026418"/>
    <lineage>
        <taxon>Bacteria</taxon>
        <taxon>Pseudomonadati</taxon>
        <taxon>Pseudomonadota</taxon>
        <taxon>Alphaproteobacteria</taxon>
        <taxon>Hyphomicrobiales</taxon>
        <taxon>Devosiaceae</taxon>
        <taxon>Devosia</taxon>
    </lineage>
</organism>
<dbReference type="Pfam" id="PF00702">
    <property type="entry name" value="Hydrolase"/>
    <property type="match status" value="1"/>
</dbReference>
<dbReference type="SUPFAM" id="SSF56784">
    <property type="entry name" value="HAD-like"/>
    <property type="match status" value="1"/>
</dbReference>
<gene>
    <name evidence="1" type="ORF">PSQ19_05005</name>
</gene>
<dbReference type="Proteomes" id="UP001220530">
    <property type="component" value="Chromosome"/>
</dbReference>
<dbReference type="InterPro" id="IPR023214">
    <property type="entry name" value="HAD_sf"/>
</dbReference>
<name>A0ABY7YSS9_9HYPH</name>
<dbReference type="InterPro" id="IPR023198">
    <property type="entry name" value="PGP-like_dom2"/>
</dbReference>
<proteinExistence type="predicted"/>
<sequence length="118" mass="12936">MAPIKLIIFDCDGVLVDSEPLAMRVLLQVIAAQGTEIDPSQAYKNFLGRSLSSISHSLNQSHGTGLSDEALADIRTELYEPFSSRIEANFMAKTCTERAGPPHLRRLVQHIGTHPPKP</sequence>
<reference evidence="1 2" key="1">
    <citation type="submission" date="2023-02" db="EMBL/GenBank/DDBJ databases">
        <title>Devosia algicola sp. nov., isolated from the phycosphere of marine algae.</title>
        <authorList>
            <person name="Kim J.M."/>
            <person name="Lee J.K."/>
            <person name="Choi B.J."/>
            <person name="Bayburt H."/>
            <person name="Jeon C.O."/>
        </authorList>
    </citation>
    <scope>NUCLEOTIDE SEQUENCE [LARGE SCALE GENOMIC DNA]</scope>
    <source>
        <strain evidence="1 2">G20-9</strain>
    </source>
</reference>
<protein>
    <recommendedName>
        <fullName evidence="3">Hydrolase</fullName>
    </recommendedName>
</protein>
<dbReference type="EMBL" id="CP118246">
    <property type="protein sequence ID" value="WDR04400.1"/>
    <property type="molecule type" value="Genomic_DNA"/>
</dbReference>
<dbReference type="Gene3D" id="1.10.150.240">
    <property type="entry name" value="Putative phosphatase, domain 2"/>
    <property type="match status" value="1"/>
</dbReference>
<dbReference type="Gene3D" id="3.40.50.1000">
    <property type="entry name" value="HAD superfamily/HAD-like"/>
    <property type="match status" value="1"/>
</dbReference>
<evidence type="ECO:0000313" key="1">
    <source>
        <dbReference type="EMBL" id="WDR04400.1"/>
    </source>
</evidence>
<accession>A0ABY7YSS9</accession>
<evidence type="ECO:0008006" key="3">
    <source>
        <dbReference type="Google" id="ProtNLM"/>
    </source>
</evidence>
<dbReference type="InterPro" id="IPR036412">
    <property type="entry name" value="HAD-like_sf"/>
</dbReference>